<accession>A0A095VRJ4</accession>
<evidence type="ECO:0000313" key="1">
    <source>
        <dbReference type="EMBL" id="KGE03698.1"/>
    </source>
</evidence>
<proteinExistence type="predicted"/>
<dbReference type="AlphaFoldDB" id="A0A095VRJ4"/>
<comment type="caution">
    <text evidence="1">The sequence shown here is derived from an EMBL/GenBank/DDBJ whole genome shotgun (WGS) entry which is preliminary data.</text>
</comment>
<protein>
    <submittedName>
        <fullName evidence="1">Uncharacterized protein</fullName>
    </submittedName>
</protein>
<dbReference type="HOGENOM" id="CLU_3153507_0_0_6"/>
<dbReference type="EMBL" id="AUVB01000051">
    <property type="protein sequence ID" value="KGE03698.1"/>
    <property type="molecule type" value="Genomic_DNA"/>
</dbReference>
<evidence type="ECO:0000313" key="2">
    <source>
        <dbReference type="Proteomes" id="UP000029640"/>
    </source>
</evidence>
<name>A0A095VRJ4_9GAMM</name>
<sequence length="48" mass="5024">MGGDVDADMLVIFEADSEASLRELMAAESAMIASAGHVLESTRLILAD</sequence>
<organism evidence="1 2">
    <name type="scientific">Pseudohaliea rubra DSM 19751</name>
    <dbReference type="NCBI Taxonomy" id="1265313"/>
    <lineage>
        <taxon>Bacteria</taxon>
        <taxon>Pseudomonadati</taxon>
        <taxon>Pseudomonadota</taxon>
        <taxon>Gammaproteobacteria</taxon>
        <taxon>Cellvibrionales</taxon>
        <taxon>Halieaceae</taxon>
        <taxon>Pseudohaliea</taxon>
    </lineage>
</organism>
<dbReference type="STRING" id="1265313.HRUBRA_01692"/>
<keyword evidence="2" id="KW-1185">Reference proteome</keyword>
<gene>
    <name evidence="1" type="ORF">HRUBRA_01692</name>
</gene>
<reference evidence="1 2" key="1">
    <citation type="journal article" date="2014" name="Genome Announc.">
        <title>Genome Sequence of Gammaproteobacterial Pseudohaliea rubra Type Strain DSM 19751, Isolated from Coastal Seawater of the Mediterranean Sea.</title>
        <authorList>
            <person name="Spring S."/>
            <person name="Fiebig A."/>
            <person name="Riedel T."/>
            <person name="Goker M."/>
            <person name="Klenk H.P."/>
        </authorList>
    </citation>
    <scope>NUCLEOTIDE SEQUENCE [LARGE SCALE GENOMIC DNA]</scope>
    <source>
        <strain evidence="1 2">DSM 19751</strain>
    </source>
</reference>
<dbReference type="Proteomes" id="UP000029640">
    <property type="component" value="Unassembled WGS sequence"/>
</dbReference>